<dbReference type="InterPro" id="IPR003736">
    <property type="entry name" value="PAAI_dom"/>
</dbReference>
<dbReference type="Gene3D" id="3.10.129.10">
    <property type="entry name" value="Hotdog Thioesterase"/>
    <property type="match status" value="1"/>
</dbReference>
<keyword evidence="5" id="KW-1185">Reference proteome</keyword>
<comment type="caution">
    <text evidence="4">The sequence shown here is derived from an EMBL/GenBank/DDBJ whole genome shotgun (WGS) entry which is preliminary data.</text>
</comment>
<dbReference type="GO" id="GO:0061522">
    <property type="term" value="F:1,4-dihydroxy-2-naphthoyl-CoA thioesterase activity"/>
    <property type="evidence" value="ECO:0007669"/>
    <property type="project" value="TreeGrafter"/>
</dbReference>
<dbReference type="Pfam" id="PF03061">
    <property type="entry name" value="4HBT"/>
    <property type="match status" value="1"/>
</dbReference>
<dbReference type="PANTHER" id="PTHR43240:SF5">
    <property type="entry name" value="1,4-DIHYDROXY-2-NAPHTHOYL-COA THIOESTERASE 1"/>
    <property type="match status" value="1"/>
</dbReference>
<dbReference type="NCBIfam" id="TIGR00369">
    <property type="entry name" value="unchar_dom_1"/>
    <property type="match status" value="1"/>
</dbReference>
<dbReference type="GO" id="GO:0005829">
    <property type="term" value="C:cytosol"/>
    <property type="evidence" value="ECO:0007669"/>
    <property type="project" value="TreeGrafter"/>
</dbReference>
<reference evidence="4 5" key="1">
    <citation type="submission" date="2019-03" db="EMBL/GenBank/DDBJ databases">
        <title>Draft genome of Gammaproteobacteria bacterium LSUCC0057, a member of the SAR92 clade.</title>
        <authorList>
            <person name="Lanclos V.C."/>
            <person name="Doiron C."/>
            <person name="Henson M.W."/>
            <person name="Thrash J.C."/>
        </authorList>
    </citation>
    <scope>NUCLEOTIDE SEQUENCE [LARGE SCALE GENOMIC DNA]</scope>
    <source>
        <strain evidence="4 5">LSUCC0057</strain>
    </source>
</reference>
<name>A0A4Y8UHB5_9GAMM</name>
<dbReference type="AlphaFoldDB" id="A0A4Y8UHB5"/>
<evidence type="ECO:0000256" key="2">
    <source>
        <dbReference type="ARBA" id="ARBA00022801"/>
    </source>
</evidence>
<dbReference type="OrthoDB" id="9798208at2"/>
<dbReference type="PANTHER" id="PTHR43240">
    <property type="entry name" value="1,4-DIHYDROXY-2-NAPHTHOYL-COA THIOESTERASE 1"/>
    <property type="match status" value="1"/>
</dbReference>
<dbReference type="InterPro" id="IPR029069">
    <property type="entry name" value="HotDog_dom_sf"/>
</dbReference>
<evidence type="ECO:0000256" key="1">
    <source>
        <dbReference type="ARBA" id="ARBA00008324"/>
    </source>
</evidence>
<organism evidence="4 5">
    <name type="scientific">Gammaproteobacteria bacterium LSUCC0057</name>
    <dbReference type="NCBI Taxonomy" id="2559237"/>
    <lineage>
        <taxon>Bacteria</taxon>
        <taxon>Pseudomonadati</taxon>
        <taxon>Pseudomonadota</taxon>
        <taxon>Gammaproteobacteria</taxon>
        <taxon>Cellvibrionales</taxon>
        <taxon>Porticoccaceae</taxon>
        <taxon>SAR92 clade</taxon>
    </lineage>
</organism>
<evidence type="ECO:0000313" key="4">
    <source>
        <dbReference type="EMBL" id="TFH67818.1"/>
    </source>
</evidence>
<evidence type="ECO:0000313" key="5">
    <source>
        <dbReference type="Proteomes" id="UP000298133"/>
    </source>
</evidence>
<evidence type="ECO:0000259" key="3">
    <source>
        <dbReference type="Pfam" id="PF03061"/>
    </source>
</evidence>
<dbReference type="InterPro" id="IPR006683">
    <property type="entry name" value="Thioestr_dom"/>
</dbReference>
<feature type="domain" description="Thioesterase" evidence="3">
    <location>
        <begin position="53"/>
        <end position="131"/>
    </location>
</feature>
<dbReference type="CDD" id="cd03443">
    <property type="entry name" value="PaaI_thioesterase"/>
    <property type="match status" value="1"/>
</dbReference>
<accession>A0A4Y8UHB5</accession>
<protein>
    <submittedName>
        <fullName evidence="4">Hotdog fold thioesterase</fullName>
    </submittedName>
</protein>
<dbReference type="SUPFAM" id="SSF54637">
    <property type="entry name" value="Thioesterase/thiol ester dehydrase-isomerase"/>
    <property type="match status" value="1"/>
</dbReference>
<comment type="similarity">
    <text evidence="1">Belongs to the thioesterase PaaI family.</text>
</comment>
<gene>
    <name evidence="4" type="ORF">E3W66_06095</name>
</gene>
<keyword evidence="2" id="KW-0378">Hydrolase</keyword>
<sequence length="144" mass="15713">MSSIWHQTPTVAMLNAIMQRGTIMQQIGIEVTEVGEDFLRGTMPADHRTHQPYGVVHGGANVVLAETLGSSAGYCCVDPERFQVYGQEVAATHIRSVSSGIVTGTARPVHLGRTSQVWEIRIEDERGKLTCISKLILAVVEKRA</sequence>
<proteinExistence type="inferred from homology"/>
<dbReference type="Proteomes" id="UP000298133">
    <property type="component" value="Unassembled WGS sequence"/>
</dbReference>
<dbReference type="EMBL" id="SPIA01000002">
    <property type="protein sequence ID" value="TFH67818.1"/>
    <property type="molecule type" value="Genomic_DNA"/>
</dbReference>